<evidence type="ECO:0000256" key="5">
    <source>
        <dbReference type="ARBA" id="ARBA00034489"/>
    </source>
</evidence>
<reference evidence="8 9" key="1">
    <citation type="submission" date="2019-07" db="EMBL/GenBank/DDBJ databases">
        <title>Draft genome assembly of a fouling barnacle, Amphibalanus amphitrite (Darwin, 1854): The first reference genome for Thecostraca.</title>
        <authorList>
            <person name="Kim W."/>
        </authorList>
    </citation>
    <scope>NUCLEOTIDE SEQUENCE [LARGE SCALE GENOMIC DNA]</scope>
    <source>
        <strain evidence="8">SNU_AA5</strain>
        <tissue evidence="8">Soma without cirri and trophi</tissue>
    </source>
</reference>
<keyword evidence="4" id="KW-0819">tRNA processing</keyword>
<keyword evidence="2" id="KW-0808">Transferase</keyword>
<protein>
    <recommendedName>
        <fullName evidence="1">tRNA-uridine aminocarboxypropyltransferase</fullName>
        <ecNumber evidence="1">2.5.1.25</ecNumber>
    </recommendedName>
</protein>
<dbReference type="SMART" id="SM01144">
    <property type="entry name" value="DTW"/>
    <property type="match status" value="1"/>
</dbReference>
<dbReference type="InterPro" id="IPR005636">
    <property type="entry name" value="DTW"/>
</dbReference>
<evidence type="ECO:0000313" key="9">
    <source>
        <dbReference type="Proteomes" id="UP000440578"/>
    </source>
</evidence>
<dbReference type="PANTHER" id="PTHR21392">
    <property type="entry name" value="TRNA-URIDINE AMINOCARBOXYPROPYLTRANSFERASE 2"/>
    <property type="match status" value="1"/>
</dbReference>
<comment type="similarity">
    <text evidence="5">Belongs to the TDD superfamily. DTWD2 family.</text>
</comment>
<dbReference type="GO" id="GO:0016432">
    <property type="term" value="F:tRNA-uridine aminocarboxypropyltransferase activity"/>
    <property type="evidence" value="ECO:0007669"/>
    <property type="project" value="UniProtKB-EC"/>
</dbReference>
<gene>
    <name evidence="8" type="primary">Dtwd2</name>
    <name evidence="8" type="ORF">FJT64_012810</name>
</gene>
<evidence type="ECO:0000256" key="2">
    <source>
        <dbReference type="ARBA" id="ARBA00022679"/>
    </source>
</evidence>
<proteinExistence type="inferred from homology"/>
<feature type="domain" description="DTW" evidence="7">
    <location>
        <begin position="23"/>
        <end position="221"/>
    </location>
</feature>
<evidence type="ECO:0000259" key="7">
    <source>
        <dbReference type="SMART" id="SM01144"/>
    </source>
</evidence>
<sequence length="255" mass="28146">MEDEQLASALSELPCLVEEDEQGREECNKCTRPITACWCPYLPNPPIDVSTNIIILQHPLEERRALRTAPMIQLGLAPGKCTVYRGKKFPSASHVGLAEILRSPLTVILFPGPAAVDVADLPACGESQDQGPLNVLILDGTWRQAKTMYTMSPALHSVRQVMVTGRRCSSYVVRTQPTSACLSTVEAAAACLQHLERRPQLPGQLLQPLHALCRVQLGHGAVPHSSKQELIERGQYERQRGVRTNRMFRQLGVVL</sequence>
<comment type="caution">
    <text evidence="8">The sequence shown here is derived from an EMBL/GenBank/DDBJ whole genome shotgun (WGS) entry which is preliminary data.</text>
</comment>
<dbReference type="Pfam" id="PF03942">
    <property type="entry name" value="DTW"/>
    <property type="match status" value="1"/>
</dbReference>
<accession>A0A6A4VEE9</accession>
<keyword evidence="9" id="KW-1185">Reference proteome</keyword>
<keyword evidence="3" id="KW-0949">S-adenosyl-L-methionine</keyword>
<dbReference type="EMBL" id="VIIS01002078">
    <property type="protein sequence ID" value="KAF0288782.1"/>
    <property type="molecule type" value="Genomic_DNA"/>
</dbReference>
<dbReference type="Proteomes" id="UP000440578">
    <property type="component" value="Unassembled WGS sequence"/>
</dbReference>
<dbReference type="EC" id="2.5.1.25" evidence="1"/>
<organism evidence="8 9">
    <name type="scientific">Amphibalanus amphitrite</name>
    <name type="common">Striped barnacle</name>
    <name type="synonym">Balanus amphitrite</name>
    <dbReference type="NCBI Taxonomy" id="1232801"/>
    <lineage>
        <taxon>Eukaryota</taxon>
        <taxon>Metazoa</taxon>
        <taxon>Ecdysozoa</taxon>
        <taxon>Arthropoda</taxon>
        <taxon>Crustacea</taxon>
        <taxon>Multicrustacea</taxon>
        <taxon>Cirripedia</taxon>
        <taxon>Thoracica</taxon>
        <taxon>Thoracicalcarea</taxon>
        <taxon>Balanomorpha</taxon>
        <taxon>Balanoidea</taxon>
        <taxon>Balanidae</taxon>
        <taxon>Amphibalaninae</taxon>
        <taxon>Amphibalanus</taxon>
    </lineage>
</organism>
<dbReference type="InterPro" id="IPR039262">
    <property type="entry name" value="DTWD2/TAPT"/>
</dbReference>
<comment type="catalytic activity">
    <reaction evidence="6">
        <text>a uridine in tRNA + S-adenosyl-L-methionine = a 3-[(3S)-3-amino-3-carboxypropyl]uridine in tRNA + S-methyl-5'-thioadenosine + H(+)</text>
        <dbReference type="Rhea" id="RHEA:62432"/>
        <dbReference type="Rhea" id="RHEA-COMP:13339"/>
        <dbReference type="Rhea" id="RHEA-COMP:16092"/>
        <dbReference type="ChEBI" id="CHEBI:15378"/>
        <dbReference type="ChEBI" id="CHEBI:17509"/>
        <dbReference type="ChEBI" id="CHEBI:59789"/>
        <dbReference type="ChEBI" id="CHEBI:65315"/>
        <dbReference type="ChEBI" id="CHEBI:82930"/>
        <dbReference type="EC" id="2.5.1.25"/>
    </reaction>
</comment>
<evidence type="ECO:0000256" key="1">
    <source>
        <dbReference type="ARBA" id="ARBA00012386"/>
    </source>
</evidence>
<evidence type="ECO:0000313" key="8">
    <source>
        <dbReference type="EMBL" id="KAF0288782.1"/>
    </source>
</evidence>
<dbReference type="OrthoDB" id="408541at2759"/>
<dbReference type="PANTHER" id="PTHR21392:SF0">
    <property type="entry name" value="TRNA-URIDINE AMINOCARBOXYPROPYLTRANSFERASE 2"/>
    <property type="match status" value="1"/>
</dbReference>
<dbReference type="GO" id="GO:0008033">
    <property type="term" value="P:tRNA processing"/>
    <property type="evidence" value="ECO:0007669"/>
    <property type="project" value="UniProtKB-KW"/>
</dbReference>
<evidence type="ECO:0000256" key="4">
    <source>
        <dbReference type="ARBA" id="ARBA00022694"/>
    </source>
</evidence>
<name>A0A6A4VEE9_AMPAM</name>
<dbReference type="AlphaFoldDB" id="A0A6A4VEE9"/>
<evidence type="ECO:0000256" key="6">
    <source>
        <dbReference type="ARBA" id="ARBA00048718"/>
    </source>
</evidence>
<evidence type="ECO:0000256" key="3">
    <source>
        <dbReference type="ARBA" id="ARBA00022691"/>
    </source>
</evidence>